<feature type="transmembrane region" description="Helical" evidence="9">
    <location>
        <begin position="58"/>
        <end position="81"/>
    </location>
</feature>
<feature type="transmembrane region" description="Helical" evidence="9">
    <location>
        <begin position="24"/>
        <end position="46"/>
    </location>
</feature>
<sequence length="511" mass="51794">MQAATVGNQCVGSAYAAANAVPNVLYEVVAGGALAGAVVPLLAGAIGRGDREQVSRTASALLGWALAVLVPVAVLLAALSGPLSRALVPAGCEAARGATSLLLLTFAPQVLLYGVSVVLTGVLQAHHRFTWPALAPLLSSAVVVAVYVLYAVVSGSTARHPDGWLPGDGALLLLGLGTTLGVVALSLPLLVPASRAGVRLRPTLRFDDGVGRRALGLAGAGLAGLVAQQAGGGPDAVADPAVGRHRRVQRLPVRAGRVPAAVRRARGAAGHGGVPAAGRPARRRRRRRLPLGAHPVDAGGAGRRLHRCGRAGGGGPGGRHVLLGDLRGRCRPGAVGAAGGPDGVRARPARLRADRAPGAGAVRRRRSPLGGPFHRGRLAARRRAVGRAGARAGRHRVGQPGHPARARPGQQRRHDAGRRTAAARCRAHDGRRAAGAAARGAARRTGRGAERPGGGGGRPVRRRRGRGPGVGRSLLAAVLAAACCLLVLGAGLLVADRPDVDAVLRRGRMVP</sequence>
<accession>A0ABQ6JAX7</accession>
<evidence type="ECO:0000256" key="2">
    <source>
        <dbReference type="ARBA" id="ARBA00022475"/>
    </source>
</evidence>
<evidence type="ECO:0000256" key="7">
    <source>
        <dbReference type="ARBA" id="ARBA00023136"/>
    </source>
</evidence>
<dbReference type="InterPro" id="IPR051050">
    <property type="entry name" value="Lipid_II_flippase_MurJ/MviN"/>
</dbReference>
<feature type="transmembrane region" description="Helical" evidence="9">
    <location>
        <begin position="473"/>
        <end position="495"/>
    </location>
</feature>
<feature type="region of interest" description="Disordered" evidence="8">
    <location>
        <begin position="355"/>
        <end position="374"/>
    </location>
</feature>
<organism evidence="10 11">
    <name type="scientific">Angustibacter aerolatus</name>
    <dbReference type="NCBI Taxonomy" id="1162965"/>
    <lineage>
        <taxon>Bacteria</taxon>
        <taxon>Bacillati</taxon>
        <taxon>Actinomycetota</taxon>
        <taxon>Actinomycetes</taxon>
        <taxon>Kineosporiales</taxon>
        <taxon>Kineosporiaceae</taxon>
    </lineage>
</organism>
<comment type="caution">
    <text evidence="10">The sequence shown here is derived from an EMBL/GenBank/DDBJ whole genome shotgun (WGS) entry which is preliminary data.</text>
</comment>
<feature type="region of interest" description="Disordered" evidence="8">
    <location>
        <begin position="264"/>
        <end position="283"/>
    </location>
</feature>
<feature type="transmembrane region" description="Helical" evidence="9">
    <location>
        <begin position="101"/>
        <end position="122"/>
    </location>
</feature>
<dbReference type="Proteomes" id="UP001157017">
    <property type="component" value="Unassembled WGS sequence"/>
</dbReference>
<evidence type="ECO:0000256" key="3">
    <source>
        <dbReference type="ARBA" id="ARBA00022692"/>
    </source>
</evidence>
<evidence type="ECO:0000256" key="6">
    <source>
        <dbReference type="ARBA" id="ARBA00022989"/>
    </source>
</evidence>
<feature type="transmembrane region" description="Helical" evidence="9">
    <location>
        <begin position="170"/>
        <end position="191"/>
    </location>
</feature>
<evidence type="ECO:0000313" key="10">
    <source>
        <dbReference type="EMBL" id="GMA85328.1"/>
    </source>
</evidence>
<keyword evidence="11" id="KW-1185">Reference proteome</keyword>
<feature type="transmembrane region" description="Helical" evidence="9">
    <location>
        <begin position="129"/>
        <end position="150"/>
    </location>
</feature>
<keyword evidence="7 9" id="KW-0472">Membrane</keyword>
<dbReference type="PANTHER" id="PTHR47019:SF1">
    <property type="entry name" value="LIPID II FLIPPASE MURJ"/>
    <property type="match status" value="1"/>
</dbReference>
<keyword evidence="6 9" id="KW-1133">Transmembrane helix</keyword>
<keyword evidence="5" id="KW-0573">Peptidoglycan synthesis</keyword>
<evidence type="ECO:0000256" key="9">
    <source>
        <dbReference type="SAM" id="Phobius"/>
    </source>
</evidence>
<comment type="subcellular location">
    <subcellularLocation>
        <location evidence="1">Cell membrane</location>
        <topology evidence="1">Multi-pass membrane protein</topology>
    </subcellularLocation>
</comment>
<feature type="region of interest" description="Disordered" evidence="8">
    <location>
        <begin position="386"/>
        <end position="466"/>
    </location>
</feature>
<keyword evidence="4" id="KW-0133">Cell shape</keyword>
<reference evidence="11" key="1">
    <citation type="journal article" date="2019" name="Int. J. Syst. Evol. Microbiol.">
        <title>The Global Catalogue of Microorganisms (GCM) 10K type strain sequencing project: providing services to taxonomists for standard genome sequencing and annotation.</title>
        <authorList>
            <consortium name="The Broad Institute Genomics Platform"/>
            <consortium name="The Broad Institute Genome Sequencing Center for Infectious Disease"/>
            <person name="Wu L."/>
            <person name="Ma J."/>
        </authorList>
    </citation>
    <scope>NUCLEOTIDE SEQUENCE [LARGE SCALE GENOMIC DNA]</scope>
    <source>
        <strain evidence="11">NBRC 108730</strain>
    </source>
</reference>
<evidence type="ECO:0008006" key="12">
    <source>
        <dbReference type="Google" id="ProtNLM"/>
    </source>
</evidence>
<dbReference type="InterPro" id="IPR004268">
    <property type="entry name" value="MurJ"/>
</dbReference>
<keyword evidence="2" id="KW-1003">Cell membrane</keyword>
<evidence type="ECO:0000256" key="4">
    <source>
        <dbReference type="ARBA" id="ARBA00022960"/>
    </source>
</evidence>
<dbReference type="PANTHER" id="PTHR47019">
    <property type="entry name" value="LIPID II FLIPPASE MURJ"/>
    <property type="match status" value="1"/>
</dbReference>
<protein>
    <recommendedName>
        <fullName evidence="12">Virulence factor MviN</fullName>
    </recommendedName>
</protein>
<evidence type="ECO:0000256" key="8">
    <source>
        <dbReference type="SAM" id="MobiDB-lite"/>
    </source>
</evidence>
<proteinExistence type="predicted"/>
<evidence type="ECO:0000256" key="1">
    <source>
        <dbReference type="ARBA" id="ARBA00004651"/>
    </source>
</evidence>
<dbReference type="Pfam" id="PF03023">
    <property type="entry name" value="MurJ"/>
    <property type="match status" value="1"/>
</dbReference>
<dbReference type="PRINTS" id="PR01806">
    <property type="entry name" value="VIRFACTRMVIN"/>
</dbReference>
<dbReference type="EMBL" id="BSUZ01000001">
    <property type="protein sequence ID" value="GMA85328.1"/>
    <property type="molecule type" value="Genomic_DNA"/>
</dbReference>
<gene>
    <name evidence="10" type="ORF">GCM10025868_05780</name>
</gene>
<evidence type="ECO:0000256" key="5">
    <source>
        <dbReference type="ARBA" id="ARBA00022984"/>
    </source>
</evidence>
<name>A0ABQ6JAX7_9ACTN</name>
<evidence type="ECO:0000313" key="11">
    <source>
        <dbReference type="Proteomes" id="UP001157017"/>
    </source>
</evidence>
<keyword evidence="3 9" id="KW-0812">Transmembrane</keyword>